<protein>
    <submittedName>
        <fullName evidence="4">Uncharacterized protein in hydrogenase 1 5'region</fullName>
    </submittedName>
</protein>
<dbReference type="PANTHER" id="PTHR43173:SF12">
    <property type="entry name" value="PROTEIN KINASE SUPERFAMILY PROTEIN"/>
    <property type="match status" value="1"/>
</dbReference>
<dbReference type="InterPro" id="IPR051130">
    <property type="entry name" value="Mito_struct-func_regulator"/>
</dbReference>
<feature type="region of interest" description="Disordered" evidence="2">
    <location>
        <begin position="1"/>
        <end position="24"/>
    </location>
</feature>
<dbReference type="EMBL" id="LSRX01001052">
    <property type="protein sequence ID" value="OLP84297.1"/>
    <property type="molecule type" value="Genomic_DNA"/>
</dbReference>
<dbReference type="Gene3D" id="3.40.50.300">
    <property type="entry name" value="P-loop containing nucleotide triphosphate hydrolases"/>
    <property type="match status" value="1"/>
</dbReference>
<evidence type="ECO:0000259" key="3">
    <source>
        <dbReference type="PROSITE" id="PS51194"/>
    </source>
</evidence>
<dbReference type="SUPFAM" id="SSF56112">
    <property type="entry name" value="Protein kinase-like (PK-like)"/>
    <property type="match status" value="1"/>
</dbReference>
<dbReference type="InterPro" id="IPR049730">
    <property type="entry name" value="SNF2/RAD54-like_C"/>
</dbReference>
<evidence type="ECO:0000313" key="4">
    <source>
        <dbReference type="EMBL" id="OLP84297.1"/>
    </source>
</evidence>
<feature type="region of interest" description="Disordered" evidence="2">
    <location>
        <begin position="71"/>
        <end position="119"/>
    </location>
</feature>
<proteinExistence type="predicted"/>
<organism evidence="4 5">
    <name type="scientific">Symbiodinium microadriaticum</name>
    <name type="common">Dinoflagellate</name>
    <name type="synonym">Zooxanthella microadriatica</name>
    <dbReference type="NCBI Taxonomy" id="2951"/>
    <lineage>
        <taxon>Eukaryota</taxon>
        <taxon>Sar</taxon>
        <taxon>Alveolata</taxon>
        <taxon>Dinophyceae</taxon>
        <taxon>Suessiales</taxon>
        <taxon>Symbiodiniaceae</taxon>
        <taxon>Symbiodinium</taxon>
    </lineage>
</organism>
<dbReference type="InterPro" id="IPR011009">
    <property type="entry name" value="Kinase-like_dom_sf"/>
</dbReference>
<dbReference type="PANTHER" id="PTHR43173">
    <property type="entry name" value="ABC1 FAMILY PROTEIN"/>
    <property type="match status" value="1"/>
</dbReference>
<evidence type="ECO:0000256" key="2">
    <source>
        <dbReference type="SAM" id="MobiDB-lite"/>
    </source>
</evidence>
<evidence type="ECO:0000313" key="5">
    <source>
        <dbReference type="Proteomes" id="UP000186817"/>
    </source>
</evidence>
<gene>
    <name evidence="4" type="ORF">AK812_SmicGene34841</name>
</gene>
<evidence type="ECO:0000256" key="1">
    <source>
        <dbReference type="ARBA" id="ARBA00022801"/>
    </source>
</evidence>
<dbReference type="PROSITE" id="PS51194">
    <property type="entry name" value="HELICASE_CTER"/>
    <property type="match status" value="1"/>
</dbReference>
<dbReference type="InterPro" id="IPR001650">
    <property type="entry name" value="Helicase_C-like"/>
</dbReference>
<feature type="compositionally biased region" description="Acidic residues" evidence="2">
    <location>
        <begin position="102"/>
        <end position="111"/>
    </location>
</feature>
<dbReference type="Pfam" id="PF00271">
    <property type="entry name" value="Helicase_C"/>
    <property type="match status" value="1"/>
</dbReference>
<reference evidence="4 5" key="1">
    <citation type="submission" date="2016-02" db="EMBL/GenBank/DDBJ databases">
        <title>Genome analysis of coral dinoflagellate symbionts highlights evolutionary adaptations to a symbiotic lifestyle.</title>
        <authorList>
            <person name="Aranda M."/>
            <person name="Li Y."/>
            <person name="Liew Y.J."/>
            <person name="Baumgarten S."/>
            <person name="Simakov O."/>
            <person name="Wilson M."/>
            <person name="Piel J."/>
            <person name="Ashoor H."/>
            <person name="Bougouffa S."/>
            <person name="Bajic V.B."/>
            <person name="Ryu T."/>
            <person name="Ravasi T."/>
            <person name="Bayer T."/>
            <person name="Micklem G."/>
            <person name="Kim H."/>
            <person name="Bhak J."/>
            <person name="Lajeunesse T.C."/>
            <person name="Voolstra C.R."/>
        </authorList>
    </citation>
    <scope>NUCLEOTIDE SEQUENCE [LARGE SCALE GENOMIC DNA]</scope>
    <source>
        <strain evidence="4 5">CCMP2467</strain>
    </source>
</reference>
<dbReference type="InterPro" id="IPR004147">
    <property type="entry name" value="ABC1_dom"/>
</dbReference>
<dbReference type="OrthoDB" id="427480at2759"/>
<dbReference type="Pfam" id="PF03109">
    <property type="entry name" value="ABC1"/>
    <property type="match status" value="1"/>
</dbReference>
<sequence>MMISSLAQMPSSPGSLRRSIRRRGSSWKCRSLTLPQTSERKPETLQWGAARMVLLLPVVWHIRQRSQRKVRSRALETSEISETSQKEAEDSEDSAVDSQKEDSEEDSEDSASDSIGEPPSKMELALRSIRGYASAAQWLAPYIPLYLATESAESAGQKWDPDGSLANEWSMMHKKGASTLAEFIQEMSGFYVKVGQLIATRVDLFPREYSKELTFLVQSVNPLSFEVIRQVIEKELLEGYNLDDVFEYVEPEPLGSASIAQVHRAILKDGREVAVKVQRPHIEEQLLDDISVIKSLTQQLRGVFPVDYYAVFTELEAQLKEEFDFFREAAAMDRVADATQNMGKAPPIVVPRSIPGLVSSRVLCMDFVPGMSLSQKQGIIRFATHGCDLARGQNACGSFSGGGMGPHVAPSVRDTIEDPSGQLLLGALGVLPGIPIFEIVKEIFQSLEWSSLILKRDTSELKLGLEANRELIWDIAALVGLPVLWQHNKACSVEIGVWCSDVCDLMSELEDVLDRPDGIKMRFVNSYIKQLLSVQQQCVIVATRASVLDALEKICNRLQCTFCRLDGRMSVKRRDEAVQAFRTSNLPVFLLSKLAGACGLNLTAATRSLLYDVDFNPAVDALLLQEVTPEMLVGKLQPLTTSSSATIELFTASEEIKGLDYEGPLTIGDTTWWASMHSETGIYWLRDPPCGPLPSQVPRPSFTNSSVGNSTLLQTQRMKIEAVETPFEAAARAGAPCSSRPPVVEAQRAVDTSVDSAAADAEDAPVASAAVAEEAAAILLQLWQMLKTSGSHSTEDVHGGHVEVMDLNAGLQDAVLEAEGSKLLPENPSMSLLYGYGRATSAEEEEWDLLDETWPIRYDAEEQVFYFEVSQADLADDMSDADLSDADDTGSCTGQPQAHCTEEGDEFILRCGHGQLAMRWSVRQLQERGLDAETARITWDKERQGWRLSYSDEDGNRLILAGVVQPRATPQEVTIHVEFDQNCDLSQQLDRGTAERMHLKSCALTVQEVAVGGGVTCASVLDGMGDRLECLATSLAAVATRQVMAASTERAFINMFVLSILSAVAAARLLLNSPAALQASTVAEKLRAMKAMLSPSPTRPRLKDGQQQWRPKPKVLKDIQKFPQTGRYRAGRFWTFYKHTVRPLPSGPPEELRQHRAWCPAWLESASPLSSGSGGQERGGKHGVAVLRADGVPLQEAKALVREQLLDMEGRSHAACEYAKFVAYLRQAPHVRSRVAVEAGGPVLASPRWATPDDWMAVGGQTDAGVGGVLSDVQGAQEADHGGGWLQRLGQHLREKGNCDGVRWGAACAEMGTLASDAPQKMQANPGSHDKPLAKLKQYLGAKGIKLTQRIPVEKAPHMVSTNIVLVEPSESVGPDRELVQAESGGEIVEVDTGCLDLASKRGMRWLASKDLSGDPNQTLRWYGDELESLAAGEYGKCFPIKCRQCRRRREGAVIFCRGERTAKYLWQHLLSPGHIQSQESLVEAPRVAECRAFSLCHSPKEQYKLAKMPAAVRRYVALANLRDTPQCGHEYSQDLTSKDICIRAKDCSGKAAVTDMHNVDTWAMWSSCQQ</sequence>
<comment type="caution">
    <text evidence="4">The sequence shown here is derived from an EMBL/GenBank/DDBJ whole genome shotgun (WGS) entry which is preliminary data.</text>
</comment>
<dbReference type="GO" id="GO:0016787">
    <property type="term" value="F:hydrolase activity"/>
    <property type="evidence" value="ECO:0007669"/>
    <property type="project" value="UniProtKB-KW"/>
</dbReference>
<keyword evidence="5" id="KW-1185">Reference proteome</keyword>
<dbReference type="CDD" id="cd18793">
    <property type="entry name" value="SF2_C_SNF"/>
    <property type="match status" value="1"/>
</dbReference>
<name>A0A1Q9CN56_SYMMI</name>
<dbReference type="InterPro" id="IPR027417">
    <property type="entry name" value="P-loop_NTPase"/>
</dbReference>
<keyword evidence="1" id="KW-0378">Hydrolase</keyword>
<dbReference type="Proteomes" id="UP000186817">
    <property type="component" value="Unassembled WGS sequence"/>
</dbReference>
<feature type="domain" description="Helicase C-terminal" evidence="3">
    <location>
        <begin position="527"/>
        <end position="689"/>
    </location>
</feature>
<dbReference type="SUPFAM" id="SSF52540">
    <property type="entry name" value="P-loop containing nucleoside triphosphate hydrolases"/>
    <property type="match status" value="1"/>
</dbReference>
<dbReference type="CDD" id="cd05121">
    <property type="entry name" value="ABC1_ADCK3-like"/>
    <property type="match status" value="1"/>
</dbReference>
<accession>A0A1Q9CN56</accession>